<dbReference type="Proteomes" id="UP000572377">
    <property type="component" value="Unassembled WGS sequence"/>
</dbReference>
<dbReference type="RefSeq" id="WP_171324130.1">
    <property type="nucleotide sequence ID" value="NZ_JABFBC010000001.1"/>
</dbReference>
<evidence type="ECO:0000313" key="4">
    <source>
        <dbReference type="Proteomes" id="UP000572377"/>
    </source>
</evidence>
<protein>
    <submittedName>
        <fullName evidence="3">Ankyrin repeat domain-containing protein</fullName>
    </submittedName>
</protein>
<reference evidence="3 4" key="1">
    <citation type="submission" date="2020-05" db="EMBL/GenBank/DDBJ databases">
        <title>Gimesia benthica sp. nov., a novel planctomycete isolated from a deep-sea water sample of the Northwest Indian Ocean.</title>
        <authorList>
            <person name="Wang J."/>
            <person name="Ruan C."/>
            <person name="Song L."/>
            <person name="Zhu Y."/>
            <person name="Li A."/>
            <person name="Zheng X."/>
            <person name="Wang L."/>
            <person name="Lu Z."/>
            <person name="Huang Y."/>
            <person name="Du W."/>
            <person name="Zhou Y."/>
            <person name="Huang L."/>
            <person name="Dai X."/>
        </authorList>
    </citation>
    <scope>NUCLEOTIDE SEQUENCE [LARGE SCALE GENOMIC DNA]</scope>
    <source>
        <strain evidence="3 4">YYQ-30</strain>
    </source>
</reference>
<evidence type="ECO:0000313" key="3">
    <source>
        <dbReference type="EMBL" id="NNU80397.1"/>
    </source>
</evidence>
<name>A0A849L2F0_9RHOB</name>
<comment type="caution">
    <text evidence="3">The sequence shown here is derived from an EMBL/GenBank/DDBJ whole genome shotgun (WGS) entry which is preliminary data.</text>
</comment>
<proteinExistence type="predicted"/>
<keyword evidence="2" id="KW-0040">ANK repeat</keyword>
<evidence type="ECO:0000256" key="2">
    <source>
        <dbReference type="ARBA" id="ARBA00023043"/>
    </source>
</evidence>
<accession>A0A849L2F0</accession>
<keyword evidence="1" id="KW-0677">Repeat</keyword>
<organism evidence="3 4">
    <name type="scientific">Halovulum dunhuangense</name>
    <dbReference type="NCBI Taxonomy" id="1505036"/>
    <lineage>
        <taxon>Bacteria</taxon>
        <taxon>Pseudomonadati</taxon>
        <taxon>Pseudomonadota</taxon>
        <taxon>Alphaproteobacteria</taxon>
        <taxon>Rhodobacterales</taxon>
        <taxon>Paracoccaceae</taxon>
        <taxon>Halovulum</taxon>
    </lineage>
</organism>
<dbReference type="Gene3D" id="1.25.40.20">
    <property type="entry name" value="Ankyrin repeat-containing domain"/>
    <property type="match status" value="2"/>
</dbReference>
<dbReference type="PANTHER" id="PTHR24123">
    <property type="entry name" value="ANKYRIN REPEAT-CONTAINING"/>
    <property type="match status" value="1"/>
</dbReference>
<keyword evidence="4" id="KW-1185">Reference proteome</keyword>
<dbReference type="InterPro" id="IPR051165">
    <property type="entry name" value="Multifunctional_ANK_Repeat"/>
</dbReference>
<evidence type="ECO:0000256" key="1">
    <source>
        <dbReference type="ARBA" id="ARBA00022737"/>
    </source>
</evidence>
<sequence length="706" mass="79023">MSGASDAPPIPKPGEIAHFLIRTFGHVDDQNEAALKKRLQEWKNGQLVPFAELRALIEEHTRTFREHASASARANELLDEGFEIYRQLVLEHDCGNLPSEAVRREVLDPLALVIFLRLGGPLLKPLGLAPSDIISKPHAAIPTILDACRKGRSWRELAEDLGRNTPSVPQSENWERRLRDWRNGREPAMSALLALMASRHRALGAALVFVRAYKRYCSLSGIDPALHRSRFLSLEISPQTALDRLKIEDYPDLHDVPEDVAQDLIVLRNLVDVERPKQEGDAAEAKRLIERLKARLHGRPELAGLGFTFGRHALQIGDLATAANDFESACERFAFRSGPLLTRPLADLMIVASYLGDKRRLGRWQGWCEALGVKTDLRRPKLLLHRNIRHFYPEGNPVPRLEPHEYGLIQLRSWASRSPDMRHPDREVKGYGTSPKPQLSIFANCDDPEKVKALLERGADPNKLDAQGGSPLLNALLGGSDACFHLLLPVTDKATLNARTIDGHNLLSEPISQLRPDWVRALLEAGVHVDLRCWLDSTPLYQAVGKFKENWAEAIASDPVAMENSARLMPPAFRVSGSPFLPDHVAAQQARRSDRPDRHWLIAERLEQHLRGQEEVRRSIVTTLLDYGSDVNAVVGEAGFTPFLFAAEIGNPWLLWQLLEHDADVGSRLKNGMTAYHILHARGHASLATELMARVSAMDRLALRDR</sequence>
<dbReference type="EMBL" id="JABFBC010000001">
    <property type="protein sequence ID" value="NNU80397.1"/>
    <property type="molecule type" value="Genomic_DNA"/>
</dbReference>
<dbReference type="AlphaFoldDB" id="A0A849L2F0"/>
<dbReference type="SUPFAM" id="SSF48403">
    <property type="entry name" value="Ankyrin repeat"/>
    <property type="match status" value="1"/>
</dbReference>
<dbReference type="PANTHER" id="PTHR24123:SF33">
    <property type="entry name" value="PROTEIN HOS4"/>
    <property type="match status" value="1"/>
</dbReference>
<dbReference type="InterPro" id="IPR036770">
    <property type="entry name" value="Ankyrin_rpt-contain_sf"/>
</dbReference>
<gene>
    <name evidence="3" type="ORF">HMH01_08075</name>
</gene>